<dbReference type="Proteomes" id="UP001519363">
    <property type="component" value="Unassembled WGS sequence"/>
</dbReference>
<evidence type="ECO:0000256" key="3">
    <source>
        <dbReference type="ARBA" id="ARBA00023125"/>
    </source>
</evidence>
<feature type="DNA-binding region" description="OmpR/PhoB-type" evidence="5">
    <location>
        <begin position="1"/>
        <end position="102"/>
    </location>
</feature>
<name>A0ABS5AFT6_9PSEU</name>
<dbReference type="CDD" id="cd15831">
    <property type="entry name" value="BTAD"/>
    <property type="match status" value="1"/>
</dbReference>
<gene>
    <name evidence="7" type="ORF">JOF53_003999</name>
</gene>
<comment type="caution">
    <text evidence="7">The sequence shown here is derived from an EMBL/GenBank/DDBJ whole genome shotgun (WGS) entry which is preliminary data.</text>
</comment>
<dbReference type="SUPFAM" id="SSF46894">
    <property type="entry name" value="C-terminal effector domain of the bipartite response regulators"/>
    <property type="match status" value="1"/>
</dbReference>
<dbReference type="SMART" id="SM00862">
    <property type="entry name" value="Trans_reg_C"/>
    <property type="match status" value="1"/>
</dbReference>
<comment type="similarity">
    <text evidence="1">Belongs to the AfsR/DnrI/RedD regulatory family.</text>
</comment>
<dbReference type="Gene3D" id="3.40.50.300">
    <property type="entry name" value="P-loop containing nucleotide triphosphate hydrolases"/>
    <property type="match status" value="1"/>
</dbReference>
<organism evidence="7 8">
    <name type="scientific">Crossiella equi</name>
    <dbReference type="NCBI Taxonomy" id="130796"/>
    <lineage>
        <taxon>Bacteria</taxon>
        <taxon>Bacillati</taxon>
        <taxon>Actinomycetota</taxon>
        <taxon>Actinomycetes</taxon>
        <taxon>Pseudonocardiales</taxon>
        <taxon>Pseudonocardiaceae</taxon>
        <taxon>Crossiella</taxon>
    </lineage>
</organism>
<evidence type="ECO:0000256" key="1">
    <source>
        <dbReference type="ARBA" id="ARBA00005820"/>
    </source>
</evidence>
<dbReference type="InterPro" id="IPR016032">
    <property type="entry name" value="Sig_transdc_resp-reg_C-effctor"/>
</dbReference>
<dbReference type="Pfam" id="PF13424">
    <property type="entry name" value="TPR_12"/>
    <property type="match status" value="1"/>
</dbReference>
<evidence type="ECO:0000259" key="6">
    <source>
        <dbReference type="PROSITE" id="PS51755"/>
    </source>
</evidence>
<dbReference type="SMART" id="SM01043">
    <property type="entry name" value="BTAD"/>
    <property type="match status" value="1"/>
</dbReference>
<proteinExistence type="inferred from homology"/>
<protein>
    <submittedName>
        <fullName evidence="7">DNA-binding SARP family transcriptional activator/tetratricopeptide (TPR) repeat protein</fullName>
    </submittedName>
</protein>
<dbReference type="PANTHER" id="PTHR35807">
    <property type="entry name" value="TRANSCRIPTIONAL REGULATOR REDD-RELATED"/>
    <property type="match status" value="1"/>
</dbReference>
<keyword evidence="2" id="KW-0805">Transcription regulation</keyword>
<dbReference type="PANTHER" id="PTHR35807:SF1">
    <property type="entry name" value="TRANSCRIPTIONAL REGULATOR REDD"/>
    <property type="match status" value="1"/>
</dbReference>
<dbReference type="EMBL" id="JAGIOO010000001">
    <property type="protein sequence ID" value="MBP2475127.1"/>
    <property type="molecule type" value="Genomic_DNA"/>
</dbReference>
<dbReference type="GO" id="GO:0003677">
    <property type="term" value="F:DNA binding"/>
    <property type="evidence" value="ECO:0007669"/>
    <property type="project" value="UniProtKB-KW"/>
</dbReference>
<evidence type="ECO:0000256" key="5">
    <source>
        <dbReference type="PROSITE-ProRule" id="PRU01091"/>
    </source>
</evidence>
<dbReference type="InterPro" id="IPR011990">
    <property type="entry name" value="TPR-like_helical_dom_sf"/>
</dbReference>
<evidence type="ECO:0000313" key="7">
    <source>
        <dbReference type="EMBL" id="MBP2475127.1"/>
    </source>
</evidence>
<evidence type="ECO:0000313" key="8">
    <source>
        <dbReference type="Proteomes" id="UP001519363"/>
    </source>
</evidence>
<dbReference type="Gene3D" id="1.10.10.10">
    <property type="entry name" value="Winged helix-like DNA-binding domain superfamily/Winged helix DNA-binding domain"/>
    <property type="match status" value="1"/>
</dbReference>
<sequence>MTETLPPLEFRVLGPVELVVGGTPLPMGRAGARCLLALLSMEVNQVVGHDRIQATLWEDEPPATARTVVHGHVSRLRRVLTEADPSGQVMLITHASGYLLRADPRLVDLHRARSLISAARGEPASTRRDLLSQAVKLWRGPVLSDVPSSQVLRDVAPELEELRLVAVEEWIQAELDLGRHGEVVVELQRLVAEQPFRERLVGQLVLALYRSGRRADALGAYQSFRARLVDELGIDPGPTLQELHRQVLTDEIAPEEHTQHRPAPPPSALPSVPVQLPPAPAGFTGRNAELAWLNRLVGMADGPRIAVLAGTAGVGKSALALTWAQRAAAEFPDGQLFASLRGFDLEHKPVDPAEVLRHFLVALGVRPESVPTEFDERLALYRSTIAGRRMLVLLDDAHDSDQVRPLLPTSGAFTVVTSRRRLDGLVVTNGARVLPLDTLSMADTVQLINRVAGERHSEHDLAQVRRLAELCGNLPLALRIAAARLAVNPEREVADLVEELADEHERLAALDVEETDTSVRGAFDLSYRDLPVQHASVFRLLGGHPGRDVSPYLVATMAEVGVAQARRSLRALAAAHLVIEHEVDRFSMHDLMRLYARTLFRTETEESERENAMRGLLDYYLVVADRARRLMRPILDDLRPGLTRPHVRQPTLSDRQQALAFFDAEWANLTALVKYAEETGQHEAAWQLPTMLNPYLDARFPWEDAVKVNQIGLASAQLLGNRWGEVRIHTALGMIHGRRGLPELSLHHDSTAYRIAEEIGDLASLALLSSNMTQYLFETGREDEAVASCRRAIELSRRIGNFFVLPIALTNMAEIAIRHQDHEQALVHLREALDIYRDSNNNDRMAIVLGGMGDVSRDLGRLDEAERYYRDAVAAAEAAGSKPQEARMLLEFGEVLLSRGDTSGAKMVWQRSLELYEVLRLPEYEQLRERLAQLA</sequence>
<dbReference type="InterPro" id="IPR036388">
    <property type="entry name" value="WH-like_DNA-bd_sf"/>
</dbReference>
<dbReference type="InterPro" id="IPR051677">
    <property type="entry name" value="AfsR-DnrI-RedD_regulator"/>
</dbReference>
<dbReference type="Gene3D" id="1.25.40.10">
    <property type="entry name" value="Tetratricopeptide repeat domain"/>
    <property type="match status" value="2"/>
</dbReference>
<dbReference type="SUPFAM" id="SSF48452">
    <property type="entry name" value="TPR-like"/>
    <property type="match status" value="2"/>
</dbReference>
<evidence type="ECO:0000256" key="2">
    <source>
        <dbReference type="ARBA" id="ARBA00023015"/>
    </source>
</evidence>
<dbReference type="PROSITE" id="PS51755">
    <property type="entry name" value="OMPR_PHOB"/>
    <property type="match status" value="1"/>
</dbReference>
<feature type="domain" description="OmpR/PhoB-type" evidence="6">
    <location>
        <begin position="1"/>
        <end position="102"/>
    </location>
</feature>
<dbReference type="InterPro" id="IPR001867">
    <property type="entry name" value="OmpR/PhoB-type_DNA-bd"/>
</dbReference>
<dbReference type="Pfam" id="PF00486">
    <property type="entry name" value="Trans_reg_C"/>
    <property type="match status" value="1"/>
</dbReference>
<keyword evidence="3 5" id="KW-0238">DNA-binding</keyword>
<dbReference type="InterPro" id="IPR005158">
    <property type="entry name" value="BTAD"/>
</dbReference>
<dbReference type="RefSeq" id="WP_086784699.1">
    <property type="nucleotide sequence ID" value="NZ_JAGIOO010000001.1"/>
</dbReference>
<dbReference type="SUPFAM" id="SSF52540">
    <property type="entry name" value="P-loop containing nucleoside triphosphate hydrolases"/>
    <property type="match status" value="1"/>
</dbReference>
<dbReference type="SMART" id="SM00028">
    <property type="entry name" value="TPR"/>
    <property type="match status" value="4"/>
</dbReference>
<evidence type="ECO:0000256" key="4">
    <source>
        <dbReference type="ARBA" id="ARBA00023163"/>
    </source>
</evidence>
<keyword evidence="4" id="KW-0804">Transcription</keyword>
<reference evidence="7 8" key="1">
    <citation type="submission" date="2021-03" db="EMBL/GenBank/DDBJ databases">
        <title>Sequencing the genomes of 1000 actinobacteria strains.</title>
        <authorList>
            <person name="Klenk H.-P."/>
        </authorList>
    </citation>
    <scope>NUCLEOTIDE SEQUENCE [LARGE SCALE GENOMIC DNA]</scope>
    <source>
        <strain evidence="7 8">DSM 44580</strain>
    </source>
</reference>
<accession>A0ABS5AFT6</accession>
<dbReference type="PRINTS" id="PR00364">
    <property type="entry name" value="DISEASERSIST"/>
</dbReference>
<dbReference type="InterPro" id="IPR027417">
    <property type="entry name" value="P-loop_NTPase"/>
</dbReference>
<dbReference type="Pfam" id="PF03704">
    <property type="entry name" value="BTAD"/>
    <property type="match status" value="1"/>
</dbReference>
<dbReference type="InterPro" id="IPR019734">
    <property type="entry name" value="TPR_rpt"/>
</dbReference>
<keyword evidence="8" id="KW-1185">Reference proteome</keyword>